<keyword evidence="2" id="KW-1185">Reference proteome</keyword>
<reference evidence="1 2" key="1">
    <citation type="submission" date="2019-06" db="EMBL/GenBank/DDBJ databases">
        <authorList>
            <person name="Broberg M."/>
        </authorList>
    </citation>
    <scope>NUCLEOTIDE SEQUENCE [LARGE SCALE GENOMIC DNA]</scope>
</reference>
<dbReference type="Proteomes" id="UP000766486">
    <property type="component" value="Unassembled WGS sequence"/>
</dbReference>
<name>A0ABY6UJY6_BIOOC</name>
<evidence type="ECO:0000313" key="2">
    <source>
        <dbReference type="Proteomes" id="UP000766486"/>
    </source>
</evidence>
<gene>
    <name evidence="1" type="ORF">CLO192961_LOCUS305575</name>
</gene>
<accession>A0ABY6UJY6</accession>
<comment type="caution">
    <text evidence="1">The sequence shown here is derived from an EMBL/GenBank/DDBJ whole genome shotgun (WGS) entry which is preliminary data.</text>
</comment>
<dbReference type="EMBL" id="CABFNS010000833">
    <property type="protein sequence ID" value="VUC31578.1"/>
    <property type="molecule type" value="Genomic_DNA"/>
</dbReference>
<evidence type="ECO:0000313" key="1">
    <source>
        <dbReference type="EMBL" id="VUC31578.1"/>
    </source>
</evidence>
<organism evidence="1 2">
    <name type="scientific">Bionectria ochroleuca</name>
    <name type="common">Gliocladium roseum</name>
    <dbReference type="NCBI Taxonomy" id="29856"/>
    <lineage>
        <taxon>Eukaryota</taxon>
        <taxon>Fungi</taxon>
        <taxon>Dikarya</taxon>
        <taxon>Ascomycota</taxon>
        <taxon>Pezizomycotina</taxon>
        <taxon>Sordariomycetes</taxon>
        <taxon>Hypocreomycetidae</taxon>
        <taxon>Hypocreales</taxon>
        <taxon>Bionectriaceae</taxon>
        <taxon>Clonostachys</taxon>
    </lineage>
</organism>
<sequence>MGYIPGVQNVQSLLKVHSRAKGLVARACEDGASQLRLRVVPLPERAELNCRFHRQAIAVLGAIDCDQENVFSWKGYKTVLDMRSIESSSITYDLVQLPSPALGLNEVLGLSRAPTTVKP</sequence>
<protein>
    <submittedName>
        <fullName evidence="1">Uncharacterized protein</fullName>
    </submittedName>
</protein>
<proteinExistence type="predicted"/>